<sequence>MQSLRTARPPWSPRMGLATQRHSPTGLLQRVQHHSPMPGSEDDLGAGAPLHSPEWSEEYFRVDRKKLEAVLQAADQGKGRSGEDFFQKIMEETNTQIAWPSKLNIGAKSKKDPHIKVS</sequence>
<evidence type="ECO:0000256" key="1">
    <source>
        <dbReference type="SAM" id="MobiDB-lite"/>
    </source>
</evidence>
<evidence type="ECO:0000313" key="3">
    <source>
        <dbReference type="EMBL" id="EHB11740.1"/>
    </source>
</evidence>
<dbReference type="InterPro" id="IPR047549">
    <property type="entry name" value="BICC1_KH-I_rpt1"/>
</dbReference>
<proteinExistence type="predicted"/>
<feature type="domain" description="BICC1 first type I KH" evidence="2">
    <location>
        <begin position="58"/>
        <end position="117"/>
    </location>
</feature>
<evidence type="ECO:0000313" key="4">
    <source>
        <dbReference type="Proteomes" id="UP000006813"/>
    </source>
</evidence>
<dbReference type="AlphaFoldDB" id="G5BR29"/>
<name>G5BR29_HETGA</name>
<dbReference type="Pfam" id="PF24234">
    <property type="entry name" value="KH_BICC1_1st"/>
    <property type="match status" value="1"/>
</dbReference>
<dbReference type="Proteomes" id="UP000006813">
    <property type="component" value="Unassembled WGS sequence"/>
</dbReference>
<dbReference type="EMBL" id="JH171433">
    <property type="protein sequence ID" value="EHB11740.1"/>
    <property type="molecule type" value="Genomic_DNA"/>
</dbReference>
<dbReference type="STRING" id="10181.G5BR29"/>
<protein>
    <submittedName>
        <fullName evidence="3">Bicaudal C-like protein 1</fullName>
    </submittedName>
</protein>
<accession>G5BR29</accession>
<evidence type="ECO:0000259" key="2">
    <source>
        <dbReference type="Pfam" id="PF24234"/>
    </source>
</evidence>
<feature type="region of interest" description="Disordered" evidence="1">
    <location>
        <begin position="1"/>
        <end position="52"/>
    </location>
</feature>
<organism evidence="3 4">
    <name type="scientific">Heterocephalus glaber</name>
    <name type="common">Naked mole rat</name>
    <dbReference type="NCBI Taxonomy" id="10181"/>
    <lineage>
        <taxon>Eukaryota</taxon>
        <taxon>Metazoa</taxon>
        <taxon>Chordata</taxon>
        <taxon>Craniata</taxon>
        <taxon>Vertebrata</taxon>
        <taxon>Euteleostomi</taxon>
        <taxon>Mammalia</taxon>
        <taxon>Eutheria</taxon>
        <taxon>Euarchontoglires</taxon>
        <taxon>Glires</taxon>
        <taxon>Rodentia</taxon>
        <taxon>Hystricomorpha</taxon>
        <taxon>Bathyergidae</taxon>
        <taxon>Heterocephalus</taxon>
    </lineage>
</organism>
<dbReference type="InParanoid" id="G5BR29"/>
<reference evidence="3 4" key="1">
    <citation type="journal article" date="2011" name="Nature">
        <title>Genome sequencing reveals insights into physiology and longevity of the naked mole rat.</title>
        <authorList>
            <person name="Kim E.B."/>
            <person name="Fang X."/>
            <person name="Fushan A.A."/>
            <person name="Huang Z."/>
            <person name="Lobanov A.V."/>
            <person name="Han L."/>
            <person name="Marino S.M."/>
            <person name="Sun X."/>
            <person name="Turanov A.A."/>
            <person name="Yang P."/>
            <person name="Yim S.H."/>
            <person name="Zhao X."/>
            <person name="Kasaikina M.V."/>
            <person name="Stoletzki N."/>
            <person name="Peng C."/>
            <person name="Polak P."/>
            <person name="Xiong Z."/>
            <person name="Kiezun A."/>
            <person name="Zhu Y."/>
            <person name="Chen Y."/>
            <person name="Kryukov G.V."/>
            <person name="Zhang Q."/>
            <person name="Peshkin L."/>
            <person name="Yang L."/>
            <person name="Bronson R.T."/>
            <person name="Buffenstein R."/>
            <person name="Wang B."/>
            <person name="Han C."/>
            <person name="Li Q."/>
            <person name="Chen L."/>
            <person name="Zhao W."/>
            <person name="Sunyaev S.R."/>
            <person name="Park T.J."/>
            <person name="Zhang G."/>
            <person name="Wang J."/>
            <person name="Gladyshev V.N."/>
        </authorList>
    </citation>
    <scope>NUCLEOTIDE SEQUENCE [LARGE SCALE GENOMIC DNA]</scope>
</reference>
<gene>
    <name evidence="3" type="ORF">GW7_16818</name>
</gene>
<dbReference type="CDD" id="cd22420">
    <property type="entry name" value="KH-I_BICC1_rpt1"/>
    <property type="match status" value="1"/>
</dbReference>